<protein>
    <submittedName>
        <fullName evidence="1">Uncharacterized protein</fullName>
    </submittedName>
</protein>
<dbReference type="Proteomes" id="UP000053477">
    <property type="component" value="Unassembled WGS sequence"/>
</dbReference>
<accession>A0A0H2S305</accession>
<reference evidence="1 2" key="1">
    <citation type="submission" date="2015-04" db="EMBL/GenBank/DDBJ databases">
        <title>Complete genome sequence of Schizopora paradoxa KUC8140, a cosmopolitan wood degrader in East Asia.</title>
        <authorList>
            <consortium name="DOE Joint Genome Institute"/>
            <person name="Min B."/>
            <person name="Park H."/>
            <person name="Jang Y."/>
            <person name="Kim J.-J."/>
            <person name="Kim K.H."/>
            <person name="Pangilinan J."/>
            <person name="Lipzen A."/>
            <person name="Riley R."/>
            <person name="Grigoriev I.V."/>
            <person name="Spatafora J.W."/>
            <person name="Choi I.-G."/>
        </authorList>
    </citation>
    <scope>NUCLEOTIDE SEQUENCE [LARGE SCALE GENOMIC DNA]</scope>
    <source>
        <strain evidence="1 2">KUC8140</strain>
    </source>
</reference>
<dbReference type="EMBL" id="KQ085892">
    <property type="protein sequence ID" value="KLO18680.1"/>
    <property type="molecule type" value="Genomic_DNA"/>
</dbReference>
<organism evidence="1 2">
    <name type="scientific">Schizopora paradoxa</name>
    <dbReference type="NCBI Taxonomy" id="27342"/>
    <lineage>
        <taxon>Eukaryota</taxon>
        <taxon>Fungi</taxon>
        <taxon>Dikarya</taxon>
        <taxon>Basidiomycota</taxon>
        <taxon>Agaricomycotina</taxon>
        <taxon>Agaricomycetes</taxon>
        <taxon>Hymenochaetales</taxon>
        <taxon>Schizoporaceae</taxon>
        <taxon>Schizopora</taxon>
    </lineage>
</organism>
<name>A0A0H2S305_9AGAM</name>
<evidence type="ECO:0000313" key="2">
    <source>
        <dbReference type="Proteomes" id="UP000053477"/>
    </source>
</evidence>
<keyword evidence="2" id="KW-1185">Reference proteome</keyword>
<gene>
    <name evidence="1" type="ORF">SCHPADRAFT_106208</name>
</gene>
<proteinExistence type="predicted"/>
<dbReference type="AlphaFoldDB" id="A0A0H2S305"/>
<dbReference type="InParanoid" id="A0A0H2S305"/>
<evidence type="ECO:0000313" key="1">
    <source>
        <dbReference type="EMBL" id="KLO18680.1"/>
    </source>
</evidence>
<sequence>MDRARKAQDTSTISFPLHADPSYPMLVHDRIYPPGAFHPSLLDHEVRESFFSILRFHQRAHPFHPFFQQVRSVRCGYELLAEPLRRWSEYHESRRYYTRVLRFSVSPHVRSLRARHCLKFAIKGQDSAIYTLQKFGLSFGLDRSICVAKEPRGQGEYVWYIDLYWQRVLSLLVFASFRISGFWMETEVLPLNGLPPSSPIRGITAHIWGLWTSSETLSLLVRVQRGFEVFLFPPSRY</sequence>